<keyword evidence="2" id="KW-1133">Transmembrane helix</keyword>
<protein>
    <submittedName>
        <fullName evidence="3">Uncharacterized protein</fullName>
    </submittedName>
</protein>
<evidence type="ECO:0000313" key="3">
    <source>
        <dbReference type="EMBL" id="SUZ32555.1"/>
    </source>
</evidence>
<dbReference type="AlphaFoldDB" id="A0A3B0M9E6"/>
<proteinExistence type="predicted"/>
<dbReference type="Proteomes" id="UP000272908">
    <property type="component" value="Unassembled WGS sequence"/>
</dbReference>
<dbReference type="RefSeq" id="WP_121095697.1">
    <property type="nucleotide sequence ID" value="NZ_UIHC01000023.1"/>
</dbReference>
<organism evidence="3 4">
    <name type="scientific">Roseinatronobacter ekhonensis</name>
    <dbReference type="NCBI Taxonomy" id="254356"/>
    <lineage>
        <taxon>Bacteria</taxon>
        <taxon>Pseudomonadati</taxon>
        <taxon>Pseudomonadota</taxon>
        <taxon>Alphaproteobacteria</taxon>
        <taxon>Rhodobacterales</taxon>
        <taxon>Paracoccaceae</taxon>
        <taxon>Roseinatronobacter</taxon>
    </lineage>
</organism>
<feature type="region of interest" description="Disordered" evidence="1">
    <location>
        <begin position="1"/>
        <end position="22"/>
    </location>
</feature>
<name>A0A3B0M9E6_9RHOB</name>
<dbReference type="EMBL" id="UIHC01000023">
    <property type="protein sequence ID" value="SUZ32555.1"/>
    <property type="molecule type" value="Genomic_DNA"/>
</dbReference>
<keyword evidence="2" id="KW-0812">Transmembrane</keyword>
<keyword evidence="2" id="KW-0472">Membrane</keyword>
<evidence type="ECO:0000313" key="4">
    <source>
        <dbReference type="Proteomes" id="UP000272908"/>
    </source>
</evidence>
<dbReference type="OrthoDB" id="7874310at2"/>
<evidence type="ECO:0000256" key="2">
    <source>
        <dbReference type="SAM" id="Phobius"/>
    </source>
</evidence>
<evidence type="ECO:0000256" key="1">
    <source>
        <dbReference type="SAM" id="MobiDB-lite"/>
    </source>
</evidence>
<sequence>MTMAVDGGATFAKTPVSKTSQKDDEPWAIWAGLMVFLNVLVISGMTFGLAGLVSVMVPAALGMVLVLVRIVTEGM</sequence>
<feature type="transmembrane region" description="Helical" evidence="2">
    <location>
        <begin position="53"/>
        <end position="72"/>
    </location>
</feature>
<keyword evidence="4" id="KW-1185">Reference proteome</keyword>
<feature type="transmembrane region" description="Helical" evidence="2">
    <location>
        <begin position="27"/>
        <end position="47"/>
    </location>
</feature>
<reference evidence="4" key="1">
    <citation type="submission" date="2018-08" db="EMBL/GenBank/DDBJ databases">
        <authorList>
            <person name="Rodrigo-Torres L."/>
            <person name="Arahal R. D."/>
            <person name="Lucena T."/>
        </authorList>
    </citation>
    <scope>NUCLEOTIDE SEQUENCE [LARGE SCALE GENOMIC DNA]</scope>
    <source>
        <strain evidence="4">CECT 7235</strain>
    </source>
</reference>
<accession>A0A3B0M9E6</accession>
<gene>
    <name evidence="3" type="ORF">ROE7235_02316</name>
</gene>